<feature type="region of interest" description="Disordered" evidence="2">
    <location>
        <begin position="269"/>
        <end position="302"/>
    </location>
</feature>
<keyword evidence="1" id="KW-0862">Zinc</keyword>
<sequence>MAEFWEKRVDASGVRPTQTRIPENPDQTVFLEKWYEFHRGYRIVRRGDGGEERVAVLGEPFAQVDPGCLPRTLEEMRAGRAAVEAVAAEQDVPISTQEATGPSLDDTLEQMFADAEAEDESTPRRATQRPAPEQQDHWSRLMAEANGGINGNVHAQAIVAAGSRNREYQARRVTALRRELQRMRSGIERVMTGLRDLGEAVPESDSATARLTNLGTRIDALNGRPSSENAEVASTVIATVPNNSHASNTEQAMANMQTRLDEARQQMYDARRNRDQAASEMDAAEQEFRTSQQRHQQLQREQRTTENYMRLFGTREEMQAQGEQYESPIGGMFNRAYERFRAAEDVRREERTLRRVLEEEAQAGDWEHAARLAELTIQPRDVWGVPQQGMDAEQIDTTTEEALSEPGGELEEYYALLRRQNWSQRPVEDSQPQQPLSAPTAAADQPDAVSSESRRLEDFPRSMLRGYRPERPQVVRVGGLVHGLDAGVPEAEDWREEAKYVISHLIAAGYSSEDVNTPFGTDIYLRDIFVALESNESVGLEIEEYCKDLIRKPEYVWKTGLMAQRLSRQRTRHIESTQYPSVTISNGKTYADDPLGYMEVIEMMAEAFQMSSEVRRRATSLTAPERLSMLYRLQAGTRQDQDVMRLQDMYQDEDAYRVAERVHRTAHLGLSTPTNERQSELDQQRRDAARFGDHSRQELDASRQATSALALAAGRTAMQTGPDALLERMRAADTETQAAYERLLRNGYVPPDGASSSARLLRSTMYHPLHVTAVRDPSDTDSEADDGEQGLDARDTGRPEPLADESLQVSMECRICYTQLAEIACLPCGHLVMCKWCSEQHSPVLQHDRTRPRRAAGCPVCRKGIRQKVRVFRA</sequence>
<dbReference type="PROSITE" id="PS50089">
    <property type="entry name" value="ZF_RING_2"/>
    <property type="match status" value="1"/>
</dbReference>
<evidence type="ECO:0000313" key="5">
    <source>
        <dbReference type="Proteomes" id="UP001310890"/>
    </source>
</evidence>
<dbReference type="InterPro" id="IPR001841">
    <property type="entry name" value="Znf_RING"/>
</dbReference>
<feature type="region of interest" description="Disordered" evidence="2">
    <location>
        <begin position="115"/>
        <end position="135"/>
    </location>
</feature>
<feature type="compositionally biased region" description="Acidic residues" evidence="2">
    <location>
        <begin position="779"/>
        <end position="789"/>
    </location>
</feature>
<evidence type="ECO:0000256" key="1">
    <source>
        <dbReference type="PROSITE-ProRule" id="PRU00175"/>
    </source>
</evidence>
<dbReference type="GO" id="GO:0008270">
    <property type="term" value="F:zinc ion binding"/>
    <property type="evidence" value="ECO:0007669"/>
    <property type="project" value="UniProtKB-KW"/>
</dbReference>
<dbReference type="SMART" id="SM00184">
    <property type="entry name" value="RING"/>
    <property type="match status" value="1"/>
</dbReference>
<keyword evidence="1" id="KW-0863">Zinc-finger</keyword>
<keyword evidence="1" id="KW-0479">Metal-binding</keyword>
<dbReference type="EMBL" id="JAVRRL010000078">
    <property type="protein sequence ID" value="KAK5108775.1"/>
    <property type="molecule type" value="Genomic_DNA"/>
</dbReference>
<dbReference type="Gene3D" id="3.30.40.10">
    <property type="entry name" value="Zinc/RING finger domain, C3HC4 (zinc finger)"/>
    <property type="match status" value="1"/>
</dbReference>
<feature type="region of interest" description="Disordered" evidence="2">
    <location>
        <begin position="771"/>
        <end position="803"/>
    </location>
</feature>
<evidence type="ECO:0000256" key="2">
    <source>
        <dbReference type="SAM" id="MobiDB-lite"/>
    </source>
</evidence>
<dbReference type="Pfam" id="PF13920">
    <property type="entry name" value="zf-C3HC4_3"/>
    <property type="match status" value="1"/>
</dbReference>
<comment type="caution">
    <text evidence="4">The sequence shown here is derived from an EMBL/GenBank/DDBJ whole genome shotgun (WGS) entry which is preliminary data.</text>
</comment>
<dbReference type="InterPro" id="IPR013083">
    <property type="entry name" value="Znf_RING/FYVE/PHD"/>
</dbReference>
<evidence type="ECO:0000259" key="3">
    <source>
        <dbReference type="PROSITE" id="PS50089"/>
    </source>
</evidence>
<name>A0AAN7TBC1_9PEZI</name>
<feature type="region of interest" description="Disordered" evidence="2">
    <location>
        <begin position="424"/>
        <end position="462"/>
    </location>
</feature>
<feature type="domain" description="RING-type" evidence="3">
    <location>
        <begin position="813"/>
        <end position="862"/>
    </location>
</feature>
<dbReference type="SUPFAM" id="SSF57850">
    <property type="entry name" value="RING/U-box"/>
    <property type="match status" value="1"/>
</dbReference>
<reference evidence="4" key="1">
    <citation type="submission" date="2023-08" db="EMBL/GenBank/DDBJ databases">
        <title>Black Yeasts Isolated from many extreme environments.</title>
        <authorList>
            <person name="Coleine C."/>
            <person name="Stajich J.E."/>
            <person name="Selbmann L."/>
        </authorList>
    </citation>
    <scope>NUCLEOTIDE SEQUENCE</scope>
    <source>
        <strain evidence="4">CCFEE 5401</strain>
    </source>
</reference>
<protein>
    <recommendedName>
        <fullName evidence="3">RING-type domain-containing protein</fullName>
    </recommendedName>
</protein>
<accession>A0AAN7TBC1</accession>
<evidence type="ECO:0000313" key="4">
    <source>
        <dbReference type="EMBL" id="KAK5108775.1"/>
    </source>
</evidence>
<dbReference type="AlphaFoldDB" id="A0AAN7TBC1"/>
<organism evidence="4 5">
    <name type="scientific">Meristemomyces frigidus</name>
    <dbReference type="NCBI Taxonomy" id="1508187"/>
    <lineage>
        <taxon>Eukaryota</taxon>
        <taxon>Fungi</taxon>
        <taxon>Dikarya</taxon>
        <taxon>Ascomycota</taxon>
        <taxon>Pezizomycotina</taxon>
        <taxon>Dothideomycetes</taxon>
        <taxon>Dothideomycetidae</taxon>
        <taxon>Mycosphaerellales</taxon>
        <taxon>Teratosphaeriaceae</taxon>
        <taxon>Meristemomyces</taxon>
    </lineage>
</organism>
<gene>
    <name evidence="4" type="ORF">LTR62_007835</name>
</gene>
<dbReference type="Proteomes" id="UP001310890">
    <property type="component" value="Unassembled WGS sequence"/>
</dbReference>
<feature type="compositionally biased region" description="Basic and acidic residues" evidence="2">
    <location>
        <begin position="677"/>
        <end position="701"/>
    </location>
</feature>
<proteinExistence type="predicted"/>
<feature type="region of interest" description="Disordered" evidence="2">
    <location>
        <begin position="666"/>
        <end position="703"/>
    </location>
</feature>
<feature type="compositionally biased region" description="Polar residues" evidence="2">
    <location>
        <begin position="424"/>
        <end position="437"/>
    </location>
</feature>